<dbReference type="Proteomes" id="UP000000787">
    <property type="component" value="Chromosome"/>
</dbReference>
<dbReference type="GO" id="GO:0004397">
    <property type="term" value="F:histidine ammonia-lyase activity"/>
    <property type="evidence" value="ECO:0007669"/>
    <property type="project" value="UniProtKB-EC"/>
</dbReference>
<protein>
    <submittedName>
        <fullName evidence="3">Histidine ammonia-lyase</fullName>
        <ecNumber evidence="3">4.3.1.3</ecNumber>
    </submittedName>
</protein>
<evidence type="ECO:0000313" key="3">
    <source>
        <dbReference type="EMBL" id="ABX04526.1"/>
    </source>
</evidence>
<dbReference type="InterPro" id="IPR001106">
    <property type="entry name" value="Aromatic_Lyase"/>
</dbReference>
<dbReference type="SUPFAM" id="SSF48557">
    <property type="entry name" value="L-aspartase-like"/>
    <property type="match status" value="1"/>
</dbReference>
<dbReference type="GO" id="GO:0009800">
    <property type="term" value="P:cinnamic acid biosynthetic process"/>
    <property type="evidence" value="ECO:0007669"/>
    <property type="project" value="UniProtKB-ARBA"/>
</dbReference>
<proteinExistence type="inferred from homology"/>
<sequence>MSTTLILTGEGLGIDDVVRVARHQDRVELTTDPAILAQIEASCAYINQAVKEHQPVYGVTTGFGGMANVIISPEEAAELQNNAIWYHKTGAGKLLPFTDVRAAMLLRANSHMRGASGIRLEIIQRMVTFLNANVTPHVREFGSIGASGDLVPLISITGALLGTDQAFMVDFNGETLDCISALERLGLPRLRLQPKEGLAMMNGTSVMTGIAANCVHDARILLALALEAHALMIQGLQGTNQSFHPFIHRHKPHTGQVWAADHMLELLQGSQLSRNELDGSHDYRDGDLIQDRYSLRCLPQFLGPIIDGMAFISHHLRVEINSANDNPLIDTASAASYHGGNFLGQYIGVGMDQLRYYMGLMAKHLDVQIALLVSPQFNNGLPASLVGNIQRKVNMGLKGLQLTANSIMPILTFLGNSLADRFPTHAEQFNQNINSQGFGSANLARQTIQTLQQYIAITLMFGVQAVDLRTHKLAGHYNAAELLSPLTAKIYHAVRSIVKHPPSPERPYIWNDDEQVLEAHISALAHDIANDGSLVSAVEQTLSGLRSIILFR</sequence>
<name>A9AUJ9_HERA2</name>
<evidence type="ECO:0000313" key="4">
    <source>
        <dbReference type="Proteomes" id="UP000000787"/>
    </source>
</evidence>
<dbReference type="HOGENOM" id="CLU_014801_3_2_0"/>
<keyword evidence="4" id="KW-1185">Reference proteome</keyword>
<dbReference type="Gene3D" id="1.20.200.10">
    <property type="entry name" value="Fumarase/aspartase (Central domain)"/>
    <property type="match status" value="1"/>
</dbReference>
<dbReference type="BioCyc" id="HAUR316274:GHYA-1912-MONOMER"/>
<dbReference type="Gene3D" id="1.10.275.10">
    <property type="entry name" value="Fumarase/aspartase (N-terminal domain)"/>
    <property type="match status" value="1"/>
</dbReference>
<dbReference type="STRING" id="316274.Haur_1883"/>
<dbReference type="FunFam" id="1.20.200.10:FF:000012">
    <property type="entry name" value="Tyrosine ammonia-lyase"/>
    <property type="match status" value="1"/>
</dbReference>
<dbReference type="Pfam" id="PF00221">
    <property type="entry name" value="Lyase_aromatic"/>
    <property type="match status" value="1"/>
</dbReference>
<keyword evidence="2 3" id="KW-0456">Lyase</keyword>
<comment type="similarity">
    <text evidence="1">Belongs to the PAL/histidase family.</text>
</comment>
<dbReference type="eggNOG" id="COG2986">
    <property type="taxonomic scope" value="Bacteria"/>
</dbReference>
<dbReference type="InterPro" id="IPR024083">
    <property type="entry name" value="Fumarase/histidase_N"/>
</dbReference>
<dbReference type="FunFam" id="1.10.275.10:FF:000005">
    <property type="entry name" value="Histidine ammonia-lyase"/>
    <property type="match status" value="1"/>
</dbReference>
<dbReference type="PANTHER" id="PTHR10362">
    <property type="entry name" value="HISTIDINE AMMONIA-LYASE"/>
    <property type="match status" value="1"/>
</dbReference>
<evidence type="ECO:0000256" key="2">
    <source>
        <dbReference type="ARBA" id="ARBA00023239"/>
    </source>
</evidence>
<evidence type="ECO:0000256" key="1">
    <source>
        <dbReference type="ARBA" id="ARBA00007238"/>
    </source>
</evidence>
<gene>
    <name evidence="3" type="ordered locus">Haur_1883</name>
</gene>
<accession>A9AUJ9</accession>
<dbReference type="EC" id="4.3.1.3" evidence="3"/>
<dbReference type="GO" id="GO:0051289">
    <property type="term" value="P:protein homotetramerization"/>
    <property type="evidence" value="ECO:0007669"/>
    <property type="project" value="UniProtKB-ARBA"/>
</dbReference>
<dbReference type="EMBL" id="CP000875">
    <property type="protein sequence ID" value="ABX04526.1"/>
    <property type="molecule type" value="Genomic_DNA"/>
</dbReference>
<dbReference type="AlphaFoldDB" id="A9AUJ9"/>
<dbReference type="KEGG" id="hau:Haur_1883"/>
<reference evidence="3 4" key="1">
    <citation type="journal article" date="2011" name="Stand. Genomic Sci.">
        <title>Complete genome sequence of the filamentous gliding predatory bacterium Herpetosiphon aurantiacus type strain (114-95(T)).</title>
        <authorList>
            <person name="Kiss H."/>
            <person name="Nett M."/>
            <person name="Domin N."/>
            <person name="Martin K."/>
            <person name="Maresca J.A."/>
            <person name="Copeland A."/>
            <person name="Lapidus A."/>
            <person name="Lucas S."/>
            <person name="Berry K.W."/>
            <person name="Glavina Del Rio T."/>
            <person name="Dalin E."/>
            <person name="Tice H."/>
            <person name="Pitluck S."/>
            <person name="Richardson P."/>
            <person name="Bruce D."/>
            <person name="Goodwin L."/>
            <person name="Han C."/>
            <person name="Detter J.C."/>
            <person name="Schmutz J."/>
            <person name="Brettin T."/>
            <person name="Land M."/>
            <person name="Hauser L."/>
            <person name="Kyrpides N.C."/>
            <person name="Ivanova N."/>
            <person name="Goker M."/>
            <person name="Woyke T."/>
            <person name="Klenk H.P."/>
            <person name="Bryant D.A."/>
        </authorList>
    </citation>
    <scope>NUCLEOTIDE SEQUENCE [LARGE SCALE GENOMIC DNA]</scope>
    <source>
        <strain evidence="4">ATCC 23779 / DSM 785 / 114-95</strain>
    </source>
</reference>
<dbReference type="InParanoid" id="A9AUJ9"/>
<dbReference type="GO" id="GO:0045548">
    <property type="term" value="F:phenylalanine ammonia-lyase activity"/>
    <property type="evidence" value="ECO:0007669"/>
    <property type="project" value="UniProtKB-ARBA"/>
</dbReference>
<dbReference type="GO" id="GO:0009072">
    <property type="term" value="P:aromatic amino acid metabolic process"/>
    <property type="evidence" value="ECO:0007669"/>
    <property type="project" value="UniProtKB-ARBA"/>
</dbReference>
<dbReference type="CDD" id="cd00332">
    <property type="entry name" value="PAL-HAL"/>
    <property type="match status" value="1"/>
</dbReference>
<dbReference type="InterPro" id="IPR008948">
    <property type="entry name" value="L-Aspartase-like"/>
</dbReference>
<organism evidence="3 4">
    <name type="scientific">Herpetosiphon aurantiacus (strain ATCC 23779 / DSM 785 / 114-95)</name>
    <dbReference type="NCBI Taxonomy" id="316274"/>
    <lineage>
        <taxon>Bacteria</taxon>
        <taxon>Bacillati</taxon>
        <taxon>Chloroflexota</taxon>
        <taxon>Chloroflexia</taxon>
        <taxon>Herpetosiphonales</taxon>
        <taxon>Herpetosiphonaceae</taxon>
        <taxon>Herpetosiphon</taxon>
    </lineage>
</organism>